<feature type="compositionally biased region" description="Basic and acidic residues" evidence="1">
    <location>
        <begin position="159"/>
        <end position="169"/>
    </location>
</feature>
<dbReference type="EMBL" id="NBNE01006195">
    <property type="protein sequence ID" value="OWZ02401.1"/>
    <property type="molecule type" value="Genomic_DNA"/>
</dbReference>
<evidence type="ECO:0000313" key="3">
    <source>
        <dbReference type="Proteomes" id="UP000198211"/>
    </source>
</evidence>
<gene>
    <name evidence="2" type="ORF">PHMEG_00026047</name>
</gene>
<protein>
    <submittedName>
        <fullName evidence="2">Uncharacterized protein</fullName>
    </submittedName>
</protein>
<organism evidence="2 3">
    <name type="scientific">Phytophthora megakarya</name>
    <dbReference type="NCBI Taxonomy" id="4795"/>
    <lineage>
        <taxon>Eukaryota</taxon>
        <taxon>Sar</taxon>
        <taxon>Stramenopiles</taxon>
        <taxon>Oomycota</taxon>
        <taxon>Peronosporomycetes</taxon>
        <taxon>Peronosporales</taxon>
        <taxon>Peronosporaceae</taxon>
        <taxon>Phytophthora</taxon>
    </lineage>
</organism>
<feature type="compositionally biased region" description="Basic and acidic residues" evidence="1">
    <location>
        <begin position="27"/>
        <end position="42"/>
    </location>
</feature>
<reference evidence="3" key="1">
    <citation type="submission" date="2017-03" db="EMBL/GenBank/DDBJ databases">
        <title>Phytopthora megakarya and P. palmivora, two closely related causual agents of cacao black pod achieved similar genome size and gene model numbers by different mechanisms.</title>
        <authorList>
            <person name="Ali S."/>
            <person name="Shao J."/>
            <person name="Larry D.J."/>
            <person name="Kronmiller B."/>
            <person name="Shen D."/>
            <person name="Strem M.D."/>
            <person name="Melnick R.L."/>
            <person name="Guiltinan M.J."/>
            <person name="Tyler B.M."/>
            <person name="Meinhardt L.W."/>
            <person name="Bailey B.A."/>
        </authorList>
    </citation>
    <scope>NUCLEOTIDE SEQUENCE [LARGE SCALE GENOMIC DNA]</scope>
    <source>
        <strain evidence="3">zdho120</strain>
    </source>
</reference>
<keyword evidence="3" id="KW-1185">Reference proteome</keyword>
<comment type="caution">
    <text evidence="2">The sequence shown here is derived from an EMBL/GenBank/DDBJ whole genome shotgun (WGS) entry which is preliminary data.</text>
</comment>
<evidence type="ECO:0000256" key="1">
    <source>
        <dbReference type="SAM" id="MobiDB-lite"/>
    </source>
</evidence>
<accession>A0A225VA69</accession>
<name>A0A225VA69_9STRA</name>
<feature type="compositionally biased region" description="Acidic residues" evidence="1">
    <location>
        <begin position="59"/>
        <end position="69"/>
    </location>
</feature>
<dbReference type="AlphaFoldDB" id="A0A225VA69"/>
<proteinExistence type="predicted"/>
<dbReference type="Proteomes" id="UP000198211">
    <property type="component" value="Unassembled WGS sequence"/>
</dbReference>
<sequence length="195" mass="21572">MQKERERDGSASEEPVRSSRRVQGLLPEEHRTLDEVERDNRKRNAALRKAAQEARDASNSEEPEAESADADAHQASSAKDSEDGSVGASEADLRKSDLEEDSEVESSESSDQSEDSGLDQPEVEGSDEESVVEVMVKTEPSAEDRVTDSPQRPNEAEIVEEKIDVKVERPLSTVQEEAASDEMEPSQIHRLMKSH</sequence>
<feature type="region of interest" description="Disordered" evidence="1">
    <location>
        <begin position="1"/>
        <end position="195"/>
    </location>
</feature>
<evidence type="ECO:0000313" key="2">
    <source>
        <dbReference type="EMBL" id="OWZ02401.1"/>
    </source>
</evidence>
<feature type="compositionally biased region" description="Acidic residues" evidence="1">
    <location>
        <begin position="98"/>
        <end position="131"/>
    </location>
</feature>
<feature type="compositionally biased region" description="Basic and acidic residues" evidence="1">
    <location>
        <begin position="1"/>
        <end position="17"/>
    </location>
</feature>